<dbReference type="PROSITE" id="PS50262">
    <property type="entry name" value="G_PROTEIN_RECEP_F1_2"/>
    <property type="match status" value="1"/>
</dbReference>
<dbReference type="PROSITE" id="PS00237">
    <property type="entry name" value="G_PROTEIN_RECEP_F1_1"/>
    <property type="match status" value="1"/>
</dbReference>
<dbReference type="GO" id="GO:0004930">
    <property type="term" value="F:G protein-coupled receptor activity"/>
    <property type="evidence" value="ECO:0007669"/>
    <property type="project" value="InterPro"/>
</dbReference>
<evidence type="ECO:0000256" key="3">
    <source>
        <dbReference type="ARBA" id="ARBA00022989"/>
    </source>
</evidence>
<dbReference type="GO" id="GO:0016020">
    <property type="term" value="C:membrane"/>
    <property type="evidence" value="ECO:0007669"/>
    <property type="project" value="UniProtKB-SubCell"/>
</dbReference>
<feature type="transmembrane region" description="Helical" evidence="5">
    <location>
        <begin position="201"/>
        <end position="222"/>
    </location>
</feature>
<comment type="subcellular location">
    <subcellularLocation>
        <location evidence="1">Membrane</location>
    </subcellularLocation>
</comment>
<comment type="caution">
    <text evidence="7">The sequence shown here is derived from an EMBL/GenBank/DDBJ whole genome shotgun (WGS) entry which is preliminary data.</text>
</comment>
<dbReference type="AlphaFoldDB" id="A0AAV7P221"/>
<evidence type="ECO:0000256" key="5">
    <source>
        <dbReference type="SAM" id="Phobius"/>
    </source>
</evidence>
<feature type="transmembrane region" description="Helical" evidence="5">
    <location>
        <begin position="71"/>
        <end position="95"/>
    </location>
</feature>
<dbReference type="GO" id="GO:0004984">
    <property type="term" value="F:olfactory receptor activity"/>
    <property type="evidence" value="ECO:0007669"/>
    <property type="project" value="TreeGrafter"/>
</dbReference>
<dbReference type="PANTHER" id="PTHR26451">
    <property type="entry name" value="G_PROTEIN_RECEP_F1_2 DOMAIN-CONTAINING PROTEIN"/>
    <property type="match status" value="1"/>
</dbReference>
<keyword evidence="3 5" id="KW-1133">Transmembrane helix</keyword>
<dbReference type="SUPFAM" id="SSF81321">
    <property type="entry name" value="Family A G protein-coupled receptor-like"/>
    <property type="match status" value="1"/>
</dbReference>
<keyword evidence="2 5" id="KW-0812">Transmembrane</keyword>
<dbReference type="Pfam" id="PF00001">
    <property type="entry name" value="7tm_1"/>
    <property type="match status" value="1"/>
</dbReference>
<keyword evidence="8" id="KW-1185">Reference proteome</keyword>
<protein>
    <recommendedName>
        <fullName evidence="6">G-protein coupled receptors family 1 profile domain-containing protein</fullName>
    </recommendedName>
</protein>
<gene>
    <name evidence="7" type="ORF">NDU88_000840</name>
</gene>
<feature type="domain" description="G-protein coupled receptors family 1 profile" evidence="6">
    <location>
        <begin position="51"/>
        <end position="299"/>
    </location>
</feature>
<accession>A0AAV7P221</accession>
<proteinExistence type="predicted"/>
<evidence type="ECO:0000256" key="2">
    <source>
        <dbReference type="ARBA" id="ARBA00022692"/>
    </source>
</evidence>
<dbReference type="GO" id="GO:0005549">
    <property type="term" value="F:odorant binding"/>
    <property type="evidence" value="ECO:0007669"/>
    <property type="project" value="TreeGrafter"/>
</dbReference>
<dbReference type="Proteomes" id="UP001066276">
    <property type="component" value="Chromosome 7"/>
</dbReference>
<keyword evidence="4 5" id="KW-0472">Membrane</keyword>
<name>A0AAV7P221_PLEWA</name>
<dbReference type="PANTHER" id="PTHR26451:SF980">
    <property type="entry name" value="GENE 7582-RELATED"/>
    <property type="match status" value="1"/>
</dbReference>
<evidence type="ECO:0000256" key="4">
    <source>
        <dbReference type="ARBA" id="ARBA00023136"/>
    </source>
</evidence>
<dbReference type="InterPro" id="IPR052921">
    <property type="entry name" value="GPCR1_Superfamily_Member"/>
</dbReference>
<sequence>MPLPRPLQLNTVNMTVVPEGDTSVHHEELSQIPSALAVAVLAPSLAICLLTGAGWLFLLRRYRQLSRKARFLLLACTTLCHVLHFSVTLLRLSLLLAETAVPQPLCVCMLLLQNYSLFAEMAALDAMCLDRYLAVCRPLSYESVFSEENFHKPLLLVFLVPLMPPVVLGLLQVFEGSDQQSSIFCHVNSLDTSTLLAYSRLVMNLAIFLPSLAAISLFYALVLRQDLLSGIVLPSSQQARRVLLVHLIQMGFYLLPILPFILLGVLHSYGLVGELAVTKGKTTLLIFFIIGQVMGPIVHGLRSKEIRSCLIYHLRCKCQGVEVPLTI</sequence>
<dbReference type="EMBL" id="JANPWB010000011">
    <property type="protein sequence ID" value="KAJ1122348.1"/>
    <property type="molecule type" value="Genomic_DNA"/>
</dbReference>
<evidence type="ECO:0000259" key="6">
    <source>
        <dbReference type="PROSITE" id="PS50262"/>
    </source>
</evidence>
<feature type="transmembrane region" description="Helical" evidence="5">
    <location>
        <begin position="154"/>
        <end position="174"/>
    </location>
</feature>
<feature type="transmembrane region" description="Helical" evidence="5">
    <location>
        <begin position="283"/>
        <end position="301"/>
    </location>
</feature>
<feature type="transmembrane region" description="Helical" evidence="5">
    <location>
        <begin position="35"/>
        <end position="59"/>
    </location>
</feature>
<dbReference type="Gene3D" id="1.20.1070.10">
    <property type="entry name" value="Rhodopsin 7-helix transmembrane proteins"/>
    <property type="match status" value="1"/>
</dbReference>
<evidence type="ECO:0000313" key="8">
    <source>
        <dbReference type="Proteomes" id="UP001066276"/>
    </source>
</evidence>
<dbReference type="InterPro" id="IPR000276">
    <property type="entry name" value="GPCR_Rhodpsn"/>
</dbReference>
<feature type="transmembrane region" description="Helical" evidence="5">
    <location>
        <begin position="243"/>
        <end position="263"/>
    </location>
</feature>
<reference evidence="7" key="1">
    <citation type="journal article" date="2022" name="bioRxiv">
        <title>Sequencing and chromosome-scale assembly of the giantPleurodeles waltlgenome.</title>
        <authorList>
            <person name="Brown T."/>
            <person name="Elewa A."/>
            <person name="Iarovenko S."/>
            <person name="Subramanian E."/>
            <person name="Araus A.J."/>
            <person name="Petzold A."/>
            <person name="Susuki M."/>
            <person name="Suzuki K.-i.T."/>
            <person name="Hayashi T."/>
            <person name="Toyoda A."/>
            <person name="Oliveira C."/>
            <person name="Osipova E."/>
            <person name="Leigh N.D."/>
            <person name="Simon A."/>
            <person name="Yun M.H."/>
        </authorList>
    </citation>
    <scope>NUCLEOTIDE SEQUENCE</scope>
    <source>
        <strain evidence="7">20211129_DDA</strain>
        <tissue evidence="7">Liver</tissue>
    </source>
</reference>
<dbReference type="InterPro" id="IPR017452">
    <property type="entry name" value="GPCR_Rhodpsn_7TM"/>
</dbReference>
<evidence type="ECO:0000313" key="7">
    <source>
        <dbReference type="EMBL" id="KAJ1122348.1"/>
    </source>
</evidence>
<evidence type="ECO:0000256" key="1">
    <source>
        <dbReference type="ARBA" id="ARBA00004370"/>
    </source>
</evidence>
<organism evidence="7 8">
    <name type="scientific">Pleurodeles waltl</name>
    <name type="common">Iberian ribbed newt</name>
    <dbReference type="NCBI Taxonomy" id="8319"/>
    <lineage>
        <taxon>Eukaryota</taxon>
        <taxon>Metazoa</taxon>
        <taxon>Chordata</taxon>
        <taxon>Craniata</taxon>
        <taxon>Vertebrata</taxon>
        <taxon>Euteleostomi</taxon>
        <taxon>Amphibia</taxon>
        <taxon>Batrachia</taxon>
        <taxon>Caudata</taxon>
        <taxon>Salamandroidea</taxon>
        <taxon>Salamandridae</taxon>
        <taxon>Pleurodelinae</taxon>
        <taxon>Pleurodeles</taxon>
    </lineage>
</organism>